<sequence>MSHLYDLAEALAADVAVLAPDWCQIARNAQELAAGAQRRCGKTDDLEPVNSNTPKSIDRLQT</sequence>
<feature type="region of interest" description="Disordered" evidence="1">
    <location>
        <begin position="38"/>
        <end position="62"/>
    </location>
</feature>
<name>A0ABY5PA18_9ACTN</name>
<evidence type="ECO:0000313" key="2">
    <source>
        <dbReference type="EMBL" id="UUY01561.1"/>
    </source>
</evidence>
<evidence type="ECO:0000313" key="3">
    <source>
        <dbReference type="Proteomes" id="UP001058860"/>
    </source>
</evidence>
<gene>
    <name evidence="2" type="ORF">LRS13_12535</name>
</gene>
<evidence type="ECO:0000256" key="1">
    <source>
        <dbReference type="SAM" id="MobiDB-lite"/>
    </source>
</evidence>
<organism evidence="2 3">
    <name type="scientific">Svornostia abyssi</name>
    <dbReference type="NCBI Taxonomy" id="2898438"/>
    <lineage>
        <taxon>Bacteria</taxon>
        <taxon>Bacillati</taxon>
        <taxon>Actinomycetota</taxon>
        <taxon>Thermoleophilia</taxon>
        <taxon>Solirubrobacterales</taxon>
        <taxon>Baekduiaceae</taxon>
        <taxon>Svornostia</taxon>
    </lineage>
</organism>
<keyword evidence="3" id="KW-1185">Reference proteome</keyword>
<dbReference type="Proteomes" id="UP001058860">
    <property type="component" value="Chromosome"/>
</dbReference>
<proteinExistence type="predicted"/>
<accession>A0ABY5PA18</accession>
<dbReference type="RefSeq" id="WP_353862116.1">
    <property type="nucleotide sequence ID" value="NZ_CP088295.1"/>
</dbReference>
<dbReference type="EMBL" id="CP088295">
    <property type="protein sequence ID" value="UUY01561.1"/>
    <property type="molecule type" value="Genomic_DNA"/>
</dbReference>
<reference evidence="3" key="1">
    <citation type="submission" date="2021-11" db="EMBL/GenBank/DDBJ databases">
        <title>Cultivation dependent microbiological survey of springs from the worlds oldest radium mine currently devoted to the extraction of radon-saturated water.</title>
        <authorList>
            <person name="Kapinusova G."/>
            <person name="Smrhova T."/>
            <person name="Strejcek M."/>
            <person name="Suman J."/>
            <person name="Jani K."/>
            <person name="Pajer P."/>
            <person name="Uhlik O."/>
        </authorList>
    </citation>
    <scope>NUCLEOTIDE SEQUENCE [LARGE SCALE GENOMIC DNA]</scope>
    <source>
        <strain evidence="3">J379</strain>
    </source>
</reference>
<protein>
    <submittedName>
        <fullName evidence="2">Uncharacterized protein</fullName>
    </submittedName>
</protein>